<name>A0A9E5JT17_9GAMM</name>
<keyword evidence="5 8" id="KW-0255">Endonuclease</keyword>
<keyword evidence="7 8" id="KW-0862">Zinc</keyword>
<dbReference type="PANTHER" id="PTHR46986:SF1">
    <property type="entry name" value="ENDORIBONUCLEASE YBEY, CHLOROPLASTIC"/>
    <property type="match status" value="1"/>
</dbReference>
<evidence type="ECO:0000256" key="2">
    <source>
        <dbReference type="ARBA" id="ARBA00022517"/>
    </source>
</evidence>
<comment type="cofactor">
    <cofactor evidence="8">
        <name>Zn(2+)</name>
        <dbReference type="ChEBI" id="CHEBI:29105"/>
    </cofactor>
    <text evidence="8">Binds 1 zinc ion.</text>
</comment>
<dbReference type="GO" id="GO:0004521">
    <property type="term" value="F:RNA endonuclease activity"/>
    <property type="evidence" value="ECO:0007669"/>
    <property type="project" value="UniProtKB-UniRule"/>
</dbReference>
<evidence type="ECO:0000256" key="4">
    <source>
        <dbReference type="ARBA" id="ARBA00022723"/>
    </source>
</evidence>
<dbReference type="HAMAP" id="MF_00009">
    <property type="entry name" value="Endoribonucl_YbeY"/>
    <property type="match status" value="1"/>
</dbReference>
<keyword evidence="6 8" id="KW-0378">Hydrolase</keyword>
<comment type="similarity">
    <text evidence="1 8">Belongs to the endoribonuclease YbeY family.</text>
</comment>
<keyword evidence="8" id="KW-0963">Cytoplasm</keyword>
<dbReference type="Proteomes" id="UP000787472">
    <property type="component" value="Unassembled WGS sequence"/>
</dbReference>
<evidence type="ECO:0000256" key="8">
    <source>
        <dbReference type="HAMAP-Rule" id="MF_00009"/>
    </source>
</evidence>
<dbReference type="GO" id="GO:0008270">
    <property type="term" value="F:zinc ion binding"/>
    <property type="evidence" value="ECO:0007669"/>
    <property type="project" value="UniProtKB-UniRule"/>
</dbReference>
<dbReference type="InterPro" id="IPR002036">
    <property type="entry name" value="YbeY"/>
</dbReference>
<sequence>MKTDIDNQEPAVDLCLDIQFASQGCDLPSEAQLQQWTLAALTQVSRHGTPQKAIGEQAELSIRIVDREESQQLNHQYRQKDKPTNVLSFPADLPAELNLPLLGDLVICAPVVTEEASEQNKTLNAHWAHMLVHGTLHLLGYDHINDSDAEIMEQLETDILRELGFPPPYETIA</sequence>
<evidence type="ECO:0000256" key="3">
    <source>
        <dbReference type="ARBA" id="ARBA00022722"/>
    </source>
</evidence>
<dbReference type="Gene3D" id="3.40.390.30">
    <property type="entry name" value="Metalloproteases ('zincins'), catalytic domain"/>
    <property type="match status" value="1"/>
</dbReference>
<dbReference type="InterPro" id="IPR020549">
    <property type="entry name" value="YbeY_CS"/>
</dbReference>
<feature type="binding site" evidence="8">
    <location>
        <position position="143"/>
    </location>
    <ligand>
        <name>Zn(2+)</name>
        <dbReference type="ChEBI" id="CHEBI:29105"/>
        <note>catalytic</note>
    </ligand>
</feature>
<dbReference type="GO" id="GO:0004222">
    <property type="term" value="F:metalloendopeptidase activity"/>
    <property type="evidence" value="ECO:0007669"/>
    <property type="project" value="InterPro"/>
</dbReference>
<dbReference type="PROSITE" id="PS01306">
    <property type="entry name" value="UPF0054"/>
    <property type="match status" value="1"/>
</dbReference>
<feature type="binding site" evidence="8">
    <location>
        <position position="133"/>
    </location>
    <ligand>
        <name>Zn(2+)</name>
        <dbReference type="ChEBI" id="CHEBI:29105"/>
        <note>catalytic</note>
    </ligand>
</feature>
<keyword evidence="3 8" id="KW-0540">Nuclease</keyword>
<keyword evidence="2 8" id="KW-0690">Ribosome biogenesis</keyword>
<dbReference type="AlphaFoldDB" id="A0A9E5JT17"/>
<accession>A0A9E5JT17</accession>
<dbReference type="PANTHER" id="PTHR46986">
    <property type="entry name" value="ENDORIBONUCLEASE YBEY, CHLOROPLASTIC"/>
    <property type="match status" value="1"/>
</dbReference>
<dbReference type="EC" id="3.1.-.-" evidence="8"/>
<keyword evidence="4 8" id="KW-0479">Metal-binding</keyword>
<dbReference type="GO" id="GO:0005737">
    <property type="term" value="C:cytoplasm"/>
    <property type="evidence" value="ECO:0007669"/>
    <property type="project" value="UniProtKB-SubCell"/>
</dbReference>
<evidence type="ECO:0000256" key="5">
    <source>
        <dbReference type="ARBA" id="ARBA00022759"/>
    </source>
</evidence>
<evidence type="ECO:0000256" key="6">
    <source>
        <dbReference type="ARBA" id="ARBA00022801"/>
    </source>
</evidence>
<comment type="caution">
    <text evidence="9">The sequence shown here is derived from an EMBL/GenBank/DDBJ whole genome shotgun (WGS) entry which is preliminary data.</text>
</comment>
<evidence type="ECO:0000313" key="10">
    <source>
        <dbReference type="Proteomes" id="UP000787472"/>
    </source>
</evidence>
<evidence type="ECO:0000313" key="9">
    <source>
        <dbReference type="EMBL" id="NHO65038.1"/>
    </source>
</evidence>
<dbReference type="InterPro" id="IPR023091">
    <property type="entry name" value="MetalPrtase_cat_dom_sf_prd"/>
</dbReference>
<evidence type="ECO:0000256" key="7">
    <source>
        <dbReference type="ARBA" id="ARBA00022833"/>
    </source>
</evidence>
<dbReference type="Pfam" id="PF02130">
    <property type="entry name" value="YbeY"/>
    <property type="match status" value="1"/>
</dbReference>
<dbReference type="GO" id="GO:0006364">
    <property type="term" value="P:rRNA processing"/>
    <property type="evidence" value="ECO:0007669"/>
    <property type="project" value="UniProtKB-UniRule"/>
</dbReference>
<dbReference type="NCBIfam" id="TIGR00043">
    <property type="entry name" value="rRNA maturation RNase YbeY"/>
    <property type="match status" value="1"/>
</dbReference>
<keyword evidence="10" id="KW-1185">Reference proteome</keyword>
<feature type="binding site" evidence="8">
    <location>
        <position position="137"/>
    </location>
    <ligand>
        <name>Zn(2+)</name>
        <dbReference type="ChEBI" id="CHEBI:29105"/>
        <note>catalytic</note>
    </ligand>
</feature>
<evidence type="ECO:0000256" key="1">
    <source>
        <dbReference type="ARBA" id="ARBA00010875"/>
    </source>
</evidence>
<dbReference type="EMBL" id="JAAONZ010000003">
    <property type="protein sequence ID" value="NHO65038.1"/>
    <property type="molecule type" value="Genomic_DNA"/>
</dbReference>
<keyword evidence="8" id="KW-0698">rRNA processing</keyword>
<comment type="function">
    <text evidence="8">Single strand-specific metallo-endoribonuclease involved in late-stage 70S ribosome quality control and in maturation of the 3' terminus of the 16S rRNA.</text>
</comment>
<protein>
    <recommendedName>
        <fullName evidence="8">Endoribonuclease YbeY</fullName>
        <ecNumber evidence="8">3.1.-.-</ecNumber>
    </recommendedName>
</protein>
<reference evidence="9" key="1">
    <citation type="submission" date="2020-03" db="EMBL/GenBank/DDBJ databases">
        <authorList>
            <person name="Guo F."/>
        </authorList>
    </citation>
    <scope>NUCLEOTIDE SEQUENCE</scope>
    <source>
        <strain evidence="9">JCM 30134</strain>
    </source>
</reference>
<comment type="subcellular location">
    <subcellularLocation>
        <location evidence="8">Cytoplasm</location>
    </subcellularLocation>
</comment>
<gene>
    <name evidence="8 9" type="primary">ybeY</name>
    <name evidence="9" type="ORF">G8770_05725</name>
</gene>
<proteinExistence type="inferred from homology"/>
<dbReference type="RefSeq" id="WP_167183047.1">
    <property type="nucleotide sequence ID" value="NZ_JAAONZ010000003.1"/>
</dbReference>
<organism evidence="9 10">
    <name type="scientific">Pseudomaricurvus hydrocarbonicus</name>
    <dbReference type="NCBI Taxonomy" id="1470433"/>
    <lineage>
        <taxon>Bacteria</taxon>
        <taxon>Pseudomonadati</taxon>
        <taxon>Pseudomonadota</taxon>
        <taxon>Gammaproteobacteria</taxon>
        <taxon>Cellvibrionales</taxon>
        <taxon>Cellvibrionaceae</taxon>
        <taxon>Pseudomaricurvus</taxon>
    </lineage>
</organism>
<dbReference type="SUPFAM" id="SSF55486">
    <property type="entry name" value="Metalloproteases ('zincins'), catalytic domain"/>
    <property type="match status" value="1"/>
</dbReference>